<dbReference type="Gene3D" id="3.40.50.720">
    <property type="entry name" value="NAD(P)-binding Rossmann-like Domain"/>
    <property type="match status" value="1"/>
</dbReference>
<protein>
    <recommendedName>
        <fullName evidence="6">Oxidoreductase</fullName>
    </recommendedName>
</protein>
<name>A0A1Q8Q2F4_9BACI</name>
<evidence type="ECO:0000256" key="1">
    <source>
        <dbReference type="SAM" id="MobiDB-lite"/>
    </source>
</evidence>
<dbReference type="STRING" id="1714264.BTO30_14465"/>
<accession>A0A1Q8Q2F4</accession>
<dbReference type="Pfam" id="PF01408">
    <property type="entry name" value="GFO_IDH_MocA"/>
    <property type="match status" value="1"/>
</dbReference>
<feature type="region of interest" description="Disordered" evidence="1">
    <location>
        <begin position="274"/>
        <end position="300"/>
    </location>
</feature>
<evidence type="ECO:0000259" key="3">
    <source>
        <dbReference type="Pfam" id="PF22725"/>
    </source>
</evidence>
<dbReference type="Pfam" id="PF22725">
    <property type="entry name" value="GFO_IDH_MocA_C3"/>
    <property type="match status" value="1"/>
</dbReference>
<dbReference type="SUPFAM" id="SSF51735">
    <property type="entry name" value="NAD(P)-binding Rossmann-fold domains"/>
    <property type="match status" value="1"/>
</dbReference>
<gene>
    <name evidence="4" type="ORF">BTO30_14465</name>
</gene>
<evidence type="ECO:0000313" key="5">
    <source>
        <dbReference type="Proteomes" id="UP000185568"/>
    </source>
</evidence>
<feature type="domain" description="GFO/IDH/MocA-like oxidoreductase" evidence="3">
    <location>
        <begin position="137"/>
        <end position="237"/>
    </location>
</feature>
<feature type="domain" description="Gfo/Idh/MocA-like oxidoreductase N-terminal" evidence="2">
    <location>
        <begin position="11"/>
        <end position="129"/>
    </location>
</feature>
<sequence length="406" mass="45530">MTNSHTNSLQLRIGIVGLGNAGSALLPSIAKHPNVRVTAASGRNKERLEKFARDYQAEYHLSVEDLCRSEQVDAVYIASPTELHVKHVQIATHYKKHIIVEKPLAVSVEEADMLIQAADRAGIHLIVGHSFSFEPPIRKIREIINEGTLGNVKMINNWYFNDWMYRFRTPEELDTALGGGVTYRQGSHQFDIIRYIGGGMLRSVRAMTGRWDESRPTEGAHAAFLEFENGTVATAVYNGYDHFLTTELTFGIGEGGPSKRAQGYAASRKAIQQLKNSDEERELKSQKGYGGNQSKNYSEEKHHQPFFGLTVVSCERGDIRQSPNGLYVYGENEKYEIQLPNETGRDVMVAELYEAVVHGKPPIHDGRWGKANLEVCQAVLESARERKEIYLSHQVAVDSSERKVSK</sequence>
<evidence type="ECO:0008006" key="6">
    <source>
        <dbReference type="Google" id="ProtNLM"/>
    </source>
</evidence>
<dbReference type="InterPro" id="IPR000683">
    <property type="entry name" value="Gfo/Idh/MocA-like_OxRdtase_N"/>
</dbReference>
<keyword evidence="5" id="KW-1185">Reference proteome</keyword>
<dbReference type="GO" id="GO:0000166">
    <property type="term" value="F:nucleotide binding"/>
    <property type="evidence" value="ECO:0007669"/>
    <property type="project" value="InterPro"/>
</dbReference>
<dbReference type="PANTHER" id="PTHR43249">
    <property type="entry name" value="UDP-N-ACETYL-2-AMINO-2-DEOXY-D-GLUCURONATE OXIDASE"/>
    <property type="match status" value="1"/>
</dbReference>
<dbReference type="Proteomes" id="UP000185568">
    <property type="component" value="Unassembled WGS sequence"/>
</dbReference>
<evidence type="ECO:0000313" key="4">
    <source>
        <dbReference type="EMBL" id="OLN21529.1"/>
    </source>
</evidence>
<dbReference type="PANTHER" id="PTHR43249:SF1">
    <property type="entry name" value="D-GLUCOSIDE 3-DEHYDROGENASE"/>
    <property type="match status" value="1"/>
</dbReference>
<dbReference type="Gene3D" id="3.30.360.10">
    <property type="entry name" value="Dihydrodipicolinate Reductase, domain 2"/>
    <property type="match status" value="1"/>
</dbReference>
<reference evidence="4 5" key="1">
    <citation type="submission" date="2016-12" db="EMBL/GenBank/DDBJ databases">
        <title>Domibacillus antri genome sequencing.</title>
        <authorList>
            <person name="Verma A."/>
            <person name="Krishnamurthi S."/>
        </authorList>
    </citation>
    <scope>NUCLEOTIDE SEQUENCE [LARGE SCALE GENOMIC DNA]</scope>
    <source>
        <strain evidence="4 5">XD80</strain>
    </source>
</reference>
<dbReference type="EMBL" id="MSDU01000041">
    <property type="protein sequence ID" value="OLN21529.1"/>
    <property type="molecule type" value="Genomic_DNA"/>
</dbReference>
<proteinExistence type="predicted"/>
<dbReference type="SUPFAM" id="SSF55347">
    <property type="entry name" value="Glyceraldehyde-3-phosphate dehydrogenase-like, C-terminal domain"/>
    <property type="match status" value="1"/>
</dbReference>
<comment type="caution">
    <text evidence="4">The sequence shown here is derived from an EMBL/GenBank/DDBJ whole genome shotgun (WGS) entry which is preliminary data.</text>
</comment>
<organism evidence="4 5">
    <name type="scientific">Domibacillus antri</name>
    <dbReference type="NCBI Taxonomy" id="1714264"/>
    <lineage>
        <taxon>Bacteria</taxon>
        <taxon>Bacillati</taxon>
        <taxon>Bacillota</taxon>
        <taxon>Bacilli</taxon>
        <taxon>Bacillales</taxon>
        <taxon>Bacillaceae</taxon>
        <taxon>Domibacillus</taxon>
    </lineage>
</organism>
<dbReference type="InterPro" id="IPR052515">
    <property type="entry name" value="Gfo/Idh/MocA_Oxidoreductase"/>
</dbReference>
<dbReference type="InterPro" id="IPR036291">
    <property type="entry name" value="NAD(P)-bd_dom_sf"/>
</dbReference>
<evidence type="ECO:0000259" key="2">
    <source>
        <dbReference type="Pfam" id="PF01408"/>
    </source>
</evidence>
<dbReference type="RefSeq" id="WP_075399423.1">
    <property type="nucleotide sequence ID" value="NZ_MSDU01000041.1"/>
</dbReference>
<dbReference type="AlphaFoldDB" id="A0A1Q8Q2F4"/>
<dbReference type="InterPro" id="IPR055170">
    <property type="entry name" value="GFO_IDH_MocA-like_dom"/>
</dbReference>
<feature type="compositionally biased region" description="Basic and acidic residues" evidence="1">
    <location>
        <begin position="276"/>
        <end position="285"/>
    </location>
</feature>